<proteinExistence type="predicted"/>
<comment type="caution">
    <text evidence="1">The sequence shown here is derived from an EMBL/GenBank/DDBJ whole genome shotgun (WGS) entry which is preliminary data.</text>
</comment>
<name>A0ACC2VWU5_9TREE</name>
<evidence type="ECO:0000313" key="2">
    <source>
        <dbReference type="Proteomes" id="UP001241377"/>
    </source>
</evidence>
<gene>
    <name evidence="1" type="ORF">QFC19_004198</name>
</gene>
<dbReference type="EMBL" id="JASBWR010000044">
    <property type="protein sequence ID" value="KAJ9103623.1"/>
    <property type="molecule type" value="Genomic_DNA"/>
</dbReference>
<protein>
    <submittedName>
        <fullName evidence="1">Uncharacterized protein</fullName>
    </submittedName>
</protein>
<organism evidence="1 2">
    <name type="scientific">Naganishia cerealis</name>
    <dbReference type="NCBI Taxonomy" id="610337"/>
    <lineage>
        <taxon>Eukaryota</taxon>
        <taxon>Fungi</taxon>
        <taxon>Dikarya</taxon>
        <taxon>Basidiomycota</taxon>
        <taxon>Agaricomycotina</taxon>
        <taxon>Tremellomycetes</taxon>
        <taxon>Filobasidiales</taxon>
        <taxon>Filobasidiaceae</taxon>
        <taxon>Naganishia</taxon>
    </lineage>
</organism>
<evidence type="ECO:0000313" key="1">
    <source>
        <dbReference type="EMBL" id="KAJ9103623.1"/>
    </source>
</evidence>
<keyword evidence="2" id="KW-1185">Reference proteome</keyword>
<dbReference type="Proteomes" id="UP001241377">
    <property type="component" value="Unassembled WGS sequence"/>
</dbReference>
<sequence length="334" mass="37824">MPSRNRRIRRPKQSLKSLLANTRELERALSLGAEFWETPIDDATILRMIQTARSEAQGVAFLLRDRSEAGLVMRGLALDYGAGEVPIQYLVQELSPKAGGGGKIFKWISKEHLRITKRNLETLEKGYFGLKVAEIAKIVVNLTETLVSMAMFLPGRQYADFQQWLEKKCSKVLKERFTCWMAATRSLVTRLKLPLPQLPEGLRPKFFPSLLPTNTWFKQLIDNGVQEYNDSLYLESSYSLEEDLDSRNYTYSMSTPSYADRSTHHNPSQSSAFRGTLDLTATTQSYCSNGIEQQPRTLLWTMPASVYATSLETYIPRSNSGTNGCSEDNDSLHL</sequence>
<reference evidence="1" key="1">
    <citation type="submission" date="2023-04" db="EMBL/GenBank/DDBJ databases">
        <title>Draft Genome sequencing of Naganishia species isolated from polar environments using Oxford Nanopore Technology.</title>
        <authorList>
            <person name="Leo P."/>
            <person name="Venkateswaran K."/>
        </authorList>
    </citation>
    <scope>NUCLEOTIDE SEQUENCE</scope>
    <source>
        <strain evidence="1">MNA-CCFEE 5261</strain>
    </source>
</reference>
<accession>A0ACC2VWU5</accession>